<keyword evidence="2" id="KW-1185">Reference proteome</keyword>
<proteinExistence type="predicted"/>
<comment type="caution">
    <text evidence="1">The sequence shown here is derived from an EMBL/GenBank/DDBJ whole genome shotgun (WGS) entry which is preliminary data.</text>
</comment>
<evidence type="ECO:0000313" key="1">
    <source>
        <dbReference type="EMBL" id="MBZ5738103.1"/>
    </source>
</evidence>
<dbReference type="InterPro" id="IPR006311">
    <property type="entry name" value="TAT_signal"/>
</dbReference>
<evidence type="ECO:0008006" key="3">
    <source>
        <dbReference type="Google" id="ProtNLM"/>
    </source>
</evidence>
<dbReference type="RefSeq" id="WP_224122476.1">
    <property type="nucleotide sequence ID" value="NZ_JAIQZJ010000003.1"/>
</dbReference>
<sequence length="383" mass="43250">MTAHSRSRRFLVGAAVVGLLAPLLAVVAMVGSASAAVGPRPHEVYMYKVEKQVDLSGEYPDNYSGDVYLTCNDGDYALDGMWKVAHVDQPSDDVVPDSTAIYNDERDVVFYTASTYNKDSYLFRFENFADGNAQVKLYLTCIRKQTEQTAGHKHDIKVSGLYYKAIHTGFSSSSGSFDDYDDSWVGGHADEGGNFQSCPSGSYAVAPSYDFYDSYDYSTKNWLYRSFVSDDGRSWNWAFLLRDVDSSIHLNVGYRCLYGYVGNSSVGGNHSHQLPVAFKPGYNHDFTHGNPYWDNYLNFGSQEKQFSCDDGYNGSKYQDYKAMVGGWYIFNPRHTWYYGMDPRPKTRAYQFYWDGVGSNRVDLGIMCVKSRTGKQVKPKVFPF</sequence>
<evidence type="ECO:0000313" key="2">
    <source>
        <dbReference type="Proteomes" id="UP000780875"/>
    </source>
</evidence>
<gene>
    <name evidence="1" type="ORF">K8U61_08005</name>
</gene>
<dbReference type="Proteomes" id="UP000780875">
    <property type="component" value="Unassembled WGS sequence"/>
</dbReference>
<reference evidence="1 2" key="1">
    <citation type="submission" date="2021-09" db="EMBL/GenBank/DDBJ databases">
        <title>Whole genome sequence of Nocardioides sp. GBK3QG-3.</title>
        <authorList>
            <person name="Tuo L."/>
        </authorList>
    </citation>
    <scope>NUCLEOTIDE SEQUENCE [LARGE SCALE GENOMIC DNA]</scope>
    <source>
        <strain evidence="1 2">GBK3QG-3</strain>
    </source>
</reference>
<name>A0ABS7UBP4_9ACTN</name>
<dbReference type="EMBL" id="JAIQZJ010000003">
    <property type="protein sequence ID" value="MBZ5738103.1"/>
    <property type="molecule type" value="Genomic_DNA"/>
</dbReference>
<protein>
    <recommendedName>
        <fullName evidence="3">Secreted protein</fullName>
    </recommendedName>
</protein>
<organism evidence="1 2">
    <name type="scientific">Nocardioides mangrovi</name>
    <dbReference type="NCBI Taxonomy" id="2874580"/>
    <lineage>
        <taxon>Bacteria</taxon>
        <taxon>Bacillati</taxon>
        <taxon>Actinomycetota</taxon>
        <taxon>Actinomycetes</taxon>
        <taxon>Propionibacteriales</taxon>
        <taxon>Nocardioidaceae</taxon>
        <taxon>Nocardioides</taxon>
    </lineage>
</organism>
<dbReference type="PROSITE" id="PS51318">
    <property type="entry name" value="TAT"/>
    <property type="match status" value="1"/>
</dbReference>
<accession>A0ABS7UBP4</accession>